<dbReference type="Pfam" id="PF13585">
    <property type="entry name" value="CHU_C"/>
    <property type="match status" value="1"/>
</dbReference>
<dbReference type="Pfam" id="PF17164">
    <property type="entry name" value="DUF5122"/>
    <property type="match status" value="7"/>
</dbReference>
<evidence type="ECO:0000256" key="1">
    <source>
        <dbReference type="ARBA" id="ARBA00022729"/>
    </source>
</evidence>
<dbReference type="Gene3D" id="2.60.40.1220">
    <property type="match status" value="1"/>
</dbReference>
<dbReference type="NCBIfam" id="TIGR02608">
    <property type="entry name" value="delta_60_rpt"/>
    <property type="match status" value="6"/>
</dbReference>
<dbReference type="SUPFAM" id="SSF63829">
    <property type="entry name" value="Calcium-dependent phosphotriesterase"/>
    <property type="match status" value="1"/>
</dbReference>
<keyword evidence="4" id="KW-1185">Reference proteome</keyword>
<dbReference type="OrthoDB" id="9805017at2"/>
<proteinExistence type="predicted"/>
<dbReference type="InterPro" id="IPR026341">
    <property type="entry name" value="T9SS_type_B"/>
</dbReference>
<dbReference type="NCBIfam" id="TIGR04131">
    <property type="entry name" value="Bac_Flav_CTERM"/>
    <property type="match status" value="1"/>
</dbReference>
<reference evidence="3 4" key="1">
    <citation type="submission" date="2019-03" db="EMBL/GenBank/DDBJ databases">
        <title>Flavobacterium AT-3-2 sp. nov., isolated from arctic soil.</title>
        <authorList>
            <person name="Chaudhary D.K."/>
        </authorList>
    </citation>
    <scope>NUCLEOTIDE SEQUENCE [LARGE SCALE GENOMIC DNA]</scope>
    <source>
        <strain evidence="3 4">AT-3-2</strain>
    </source>
</reference>
<dbReference type="InterPro" id="IPR014755">
    <property type="entry name" value="Cu-Rt/internalin_Ig-like"/>
</dbReference>
<dbReference type="EMBL" id="SMFM01000010">
    <property type="protein sequence ID" value="TDD74192.1"/>
    <property type="molecule type" value="Genomic_DNA"/>
</dbReference>
<organism evidence="3 4">
    <name type="scientific">Flavobacterium caseinilyticum</name>
    <dbReference type="NCBI Taxonomy" id="2541732"/>
    <lineage>
        <taxon>Bacteria</taxon>
        <taxon>Pseudomonadati</taxon>
        <taxon>Bacteroidota</taxon>
        <taxon>Flavobacteriia</taxon>
        <taxon>Flavobacteriales</taxon>
        <taxon>Flavobacteriaceae</taxon>
        <taxon>Flavobacterium</taxon>
    </lineage>
</organism>
<evidence type="ECO:0000313" key="3">
    <source>
        <dbReference type="EMBL" id="TDD74192.1"/>
    </source>
</evidence>
<dbReference type="InterPro" id="IPR013431">
    <property type="entry name" value="Delta_60_rpt"/>
</dbReference>
<evidence type="ECO:0000313" key="4">
    <source>
        <dbReference type="Proteomes" id="UP000295278"/>
    </source>
</evidence>
<feature type="signal peptide" evidence="2">
    <location>
        <begin position="1"/>
        <end position="18"/>
    </location>
</feature>
<keyword evidence="1 2" id="KW-0732">Signal</keyword>
<dbReference type="RefSeq" id="WP_131910694.1">
    <property type="nucleotide sequence ID" value="NZ_SMFM01000010.1"/>
</dbReference>
<protein>
    <submittedName>
        <fullName evidence="3">T9SS type B sorting domain-containing protein</fullName>
    </submittedName>
</protein>
<gene>
    <name evidence="3" type="ORF">E0F89_15775</name>
</gene>
<dbReference type="AlphaFoldDB" id="A0A4R5AUE9"/>
<dbReference type="Proteomes" id="UP000295278">
    <property type="component" value="Unassembled WGS sequence"/>
</dbReference>
<feature type="chain" id="PRO_5020881743" evidence="2">
    <location>
        <begin position="19"/>
        <end position="838"/>
    </location>
</feature>
<dbReference type="Gene3D" id="2.80.10.50">
    <property type="match status" value="3"/>
</dbReference>
<name>A0A4R5AUE9_9FLAO</name>
<accession>A0A4R5AUE9</accession>
<comment type="caution">
    <text evidence="3">The sequence shown here is derived from an EMBL/GenBank/DDBJ whole genome shotgun (WGS) entry which is preliminary data.</text>
</comment>
<sequence>MRNIILLILLQFSSLIFAQPGSLDNTFDNGPSAITYGIIYSTIIQPDGKIIVGGSFYTTSGKWVLNLTRLNPDGSLDMSFNTGTGANDTVKAIVLQPDGKIIIGGEFYNYNGTQINRIARVNSDGSIDTSFNPGQGPNDDRLNIALQSDGKIIISGYLYTFDGTVINRMARLNADGSLDATFKLGIIPTNWIQRTVIQPDGKILIAGSFNYNNGRVARLNADGSLDSTFNIGIATDQVESMLLQPDGKIIIGGEFLNFNGSGKNNIVRLNTDGSVDASFNPGLILTHDNNGVKLRGNISTMSLQPDGKIIIGGWFDNFNGIIRNNIARLNADGSLDLTFAPITVPSNVDSGAGFNVTSSAIQSDGKIIIGGQFTTYDGIPTNIIIRLNNNLLPPIASAQSVCLNATISSLTALGTNLKWYASATSTTPLATTSVLVPSTYYVSQTVGGIESDRTTVPVTINTPATPTFTPQNDICPGTTLQPLPTISNNGISGSWSPAMNNTNTTTYTFTPIIGSCATTAIMTIAVNSNITPTFTPITAICAGETILELPTTSNNNIVGTWSPSLNNKTTTTYTFTPNSGLCSTTATMTIIVMALPDIEPNHDEIICSENDDPIQLSAGLLSGSRSQFSYEWFLNNQLLPSEQEYYINVNEDGIYTCNVKSKTTGCERTRTNTVTYSKKITIEKVLISDITENNTITVLASGMENSEYSLDNPSGFFQDSNVFENVEPGIHTVYVNDKNGCGVVSKTVALIGAPLFFSPNGDGYNDNWTIKGINELFFKNSKVRIFDRYGKLIKELSDSTSYGWDGTYNGYPLPATDYWFVANIDDGRVIKGHFALKR</sequence>
<evidence type="ECO:0000256" key="2">
    <source>
        <dbReference type="SAM" id="SignalP"/>
    </source>
</evidence>